<evidence type="ECO:0000313" key="3">
    <source>
        <dbReference type="EMBL" id="CAI3978141.1"/>
    </source>
</evidence>
<keyword evidence="2" id="KW-1133">Transmembrane helix</keyword>
<sequence>MDAGLLKVHRCDGPTHWHASIAKNTVHLRATEDIVVNLDADNIAGPGFVLDVLQRFGRARLAACHYRVEGVAGTVGRIACRRRDFLYLQGYDEEDVHPAGAQDIDLWLRLSMLAKSQEQIVEKVNDGTKAMAIRNSLEEKTQFTNSHLSWKQMNQENWDLFEARRATSTTLRRNTKTRQLGLRSRELRFVQRTWLGRGRSCRCAVLLACCSISKGGHHRQEPPRLRIPADGRPKLRAKLLRWPTDLVVSRAETIEILLASYGKRRRCNLVVTPAASMDSRRVARRKQSTPGKSMVGAVPPPRDGAARNGPVSREKKCREGKKDQVDVYRFTGQLIPRRDRERKGLQASLLSWEEWPAKEELLASLDLQLQNRGGLVLVHGGPGSGKTELAAHVRAWAMEHDLTVLSGQNQSPTGTITVPRLCWQEVFSALLKEARSDPFWNPREGANDREILRRLLSSAGATREVMAWLPVLRLIIPGLYFGPNVANSMVERDVLHALTRPSRVVTLCKMLIDAFSRYSTKSEGTVILLLAVGVMVLTGLVLLWSNGA</sequence>
<dbReference type="Gene3D" id="3.90.550.10">
    <property type="entry name" value="Spore Coat Polysaccharide Biosynthesis Protein SpsA, Chain A"/>
    <property type="match status" value="1"/>
</dbReference>
<evidence type="ECO:0000256" key="2">
    <source>
        <dbReference type="SAM" id="Phobius"/>
    </source>
</evidence>
<accession>A0A9P1FJD9</accession>
<dbReference type="SUPFAM" id="SSF53448">
    <property type="entry name" value="Nucleotide-diphospho-sugar transferases"/>
    <property type="match status" value="1"/>
</dbReference>
<dbReference type="Proteomes" id="UP001152797">
    <property type="component" value="Unassembled WGS sequence"/>
</dbReference>
<protein>
    <submittedName>
        <fullName evidence="4">3-hydroxyisobutyryl-CoA hydrolase</fullName>
    </submittedName>
</protein>
<keyword evidence="5" id="KW-1185">Reference proteome</keyword>
<dbReference type="EMBL" id="CAMXCT020000391">
    <property type="protein sequence ID" value="CAL1131516.1"/>
    <property type="molecule type" value="Genomic_DNA"/>
</dbReference>
<feature type="transmembrane region" description="Helical" evidence="2">
    <location>
        <begin position="526"/>
        <end position="544"/>
    </location>
</feature>
<dbReference type="CDD" id="cd00761">
    <property type="entry name" value="Glyco_tranf_GTA_type"/>
    <property type="match status" value="1"/>
</dbReference>
<reference evidence="4 5" key="2">
    <citation type="submission" date="2024-05" db="EMBL/GenBank/DDBJ databases">
        <authorList>
            <person name="Chen Y."/>
            <person name="Shah S."/>
            <person name="Dougan E. K."/>
            <person name="Thang M."/>
            <person name="Chan C."/>
        </authorList>
    </citation>
    <scope>NUCLEOTIDE SEQUENCE [LARGE SCALE GENOMIC DNA]</scope>
</reference>
<dbReference type="GO" id="GO:0016787">
    <property type="term" value="F:hydrolase activity"/>
    <property type="evidence" value="ECO:0007669"/>
    <property type="project" value="UniProtKB-KW"/>
</dbReference>
<dbReference type="EMBL" id="CAMXCT030000391">
    <property type="protein sequence ID" value="CAL4765453.1"/>
    <property type="molecule type" value="Genomic_DNA"/>
</dbReference>
<dbReference type="SUPFAM" id="SSF52540">
    <property type="entry name" value="P-loop containing nucleoside triphosphate hydrolases"/>
    <property type="match status" value="2"/>
</dbReference>
<proteinExistence type="predicted"/>
<dbReference type="InterPro" id="IPR027417">
    <property type="entry name" value="P-loop_NTPase"/>
</dbReference>
<keyword evidence="2" id="KW-0472">Membrane</keyword>
<evidence type="ECO:0000256" key="1">
    <source>
        <dbReference type="SAM" id="MobiDB-lite"/>
    </source>
</evidence>
<evidence type="ECO:0000313" key="4">
    <source>
        <dbReference type="EMBL" id="CAL4765453.1"/>
    </source>
</evidence>
<keyword evidence="4" id="KW-0378">Hydrolase</keyword>
<reference evidence="3" key="1">
    <citation type="submission" date="2022-10" db="EMBL/GenBank/DDBJ databases">
        <authorList>
            <person name="Chen Y."/>
            <person name="Dougan E. K."/>
            <person name="Chan C."/>
            <person name="Rhodes N."/>
            <person name="Thang M."/>
        </authorList>
    </citation>
    <scope>NUCLEOTIDE SEQUENCE</scope>
</reference>
<gene>
    <name evidence="3" type="ORF">C1SCF055_LOCUS6214</name>
</gene>
<keyword evidence="2" id="KW-0812">Transmembrane</keyword>
<organism evidence="3">
    <name type="scientific">Cladocopium goreaui</name>
    <dbReference type="NCBI Taxonomy" id="2562237"/>
    <lineage>
        <taxon>Eukaryota</taxon>
        <taxon>Sar</taxon>
        <taxon>Alveolata</taxon>
        <taxon>Dinophyceae</taxon>
        <taxon>Suessiales</taxon>
        <taxon>Symbiodiniaceae</taxon>
        <taxon>Cladocopium</taxon>
    </lineage>
</organism>
<comment type="caution">
    <text evidence="3">The sequence shown here is derived from an EMBL/GenBank/DDBJ whole genome shotgun (WGS) entry which is preliminary data.</text>
</comment>
<name>A0A9P1FJD9_9DINO</name>
<feature type="region of interest" description="Disordered" evidence="1">
    <location>
        <begin position="278"/>
        <end position="315"/>
    </location>
</feature>
<dbReference type="OrthoDB" id="10662347at2759"/>
<dbReference type="AlphaFoldDB" id="A0A9P1FJD9"/>
<evidence type="ECO:0000313" key="5">
    <source>
        <dbReference type="Proteomes" id="UP001152797"/>
    </source>
</evidence>
<dbReference type="EMBL" id="CAMXCT010000391">
    <property type="protein sequence ID" value="CAI3978141.1"/>
    <property type="molecule type" value="Genomic_DNA"/>
</dbReference>
<dbReference type="InterPro" id="IPR029044">
    <property type="entry name" value="Nucleotide-diphossugar_trans"/>
</dbReference>